<feature type="compositionally biased region" description="Low complexity" evidence="1">
    <location>
        <begin position="308"/>
        <end position="317"/>
    </location>
</feature>
<feature type="compositionally biased region" description="Basic and acidic residues" evidence="1">
    <location>
        <begin position="239"/>
        <end position="262"/>
    </location>
</feature>
<comment type="caution">
    <text evidence="2">The sequence shown here is derived from an EMBL/GenBank/DDBJ whole genome shotgun (WGS) entry which is preliminary data.</text>
</comment>
<keyword evidence="3" id="KW-1185">Reference proteome</keyword>
<feature type="region of interest" description="Disordered" evidence="1">
    <location>
        <begin position="239"/>
        <end position="343"/>
    </location>
</feature>
<dbReference type="Proteomes" id="UP001189429">
    <property type="component" value="Unassembled WGS sequence"/>
</dbReference>
<evidence type="ECO:0008006" key="4">
    <source>
        <dbReference type="Google" id="ProtNLM"/>
    </source>
</evidence>
<evidence type="ECO:0000256" key="1">
    <source>
        <dbReference type="SAM" id="MobiDB-lite"/>
    </source>
</evidence>
<protein>
    <recommendedName>
        <fullName evidence="4">Exocyst complex component Sec6</fullName>
    </recommendedName>
</protein>
<name>A0ABN9QM61_9DINO</name>
<accession>A0ABN9QM61</accession>
<feature type="compositionally biased region" description="Acidic residues" evidence="1">
    <location>
        <begin position="263"/>
        <end position="276"/>
    </location>
</feature>
<feature type="compositionally biased region" description="Basic and acidic residues" evidence="1">
    <location>
        <begin position="330"/>
        <end position="343"/>
    </location>
</feature>
<reference evidence="2" key="1">
    <citation type="submission" date="2023-10" db="EMBL/GenBank/DDBJ databases">
        <authorList>
            <person name="Chen Y."/>
            <person name="Shah S."/>
            <person name="Dougan E. K."/>
            <person name="Thang M."/>
            <person name="Chan C."/>
        </authorList>
    </citation>
    <scope>NUCLEOTIDE SEQUENCE [LARGE SCALE GENOMIC DNA]</scope>
</reference>
<evidence type="ECO:0000313" key="3">
    <source>
        <dbReference type="Proteomes" id="UP001189429"/>
    </source>
</evidence>
<organism evidence="2 3">
    <name type="scientific">Prorocentrum cordatum</name>
    <dbReference type="NCBI Taxonomy" id="2364126"/>
    <lineage>
        <taxon>Eukaryota</taxon>
        <taxon>Sar</taxon>
        <taxon>Alveolata</taxon>
        <taxon>Dinophyceae</taxon>
        <taxon>Prorocentrales</taxon>
        <taxon>Prorocentraceae</taxon>
        <taxon>Prorocentrum</taxon>
    </lineage>
</organism>
<dbReference type="EMBL" id="CAUYUJ010003806">
    <property type="protein sequence ID" value="CAK0806929.1"/>
    <property type="molecule type" value="Genomic_DNA"/>
</dbReference>
<sequence length="1120" mass="124529">MLSCTTVIVIDDSDDGYIASDKSACPKENVDPWDIPDPEKDRPFKIQSLDPRGSQNACEECYTQKEVLFPWMTWQQFLDLGKEVPDFHHVCDKAMEVAAGKRKRETMEQDISKAAHIGCRIEQEAELATEQVIKRRCSGVTPKCLGMNPVELLDKNGIEVASGYPVAVEGAPQKIYFYTDIAVKRGIPVMDSRENVNDVQIAPNVKRAFDIDDFGGGNMRMPSGLKTWDQLEIRSRTIRQKRDELTNKRSAEKGKPTKKGDGDDASFIDDGSDYEGIEGSPGAAASTAAPPSTPGSQRDSSRFGDQPKSVSKASASGSKDRLPSPSPPARWDEPGAIKASEKDGTLKKTAGGYYVKTPKYWIKVLDLAQGAGGNTMSKEVGQAKLCRTREGKTTDADRLEKHIDLFNDSLKLSPSQVHLMSDDALRILIEKLEQVRPQPVWLPETKQGLTLRKFQSLSDLTLRLSSNSDPTWTELVCVLDPIGNNKKHTFDMLNPSYHAIVKQVGKTAYYDFAKEEYFGKVILKLLCMNSAEGDRRLREMGVEAKKVFSLPEDLQLEDWVVDFSIQMSLLHECVDFLVDPYIVGADVEDPRSLLQQIQSSAANTQADDFFSMIAPSLANCHRVQTLLAEYVKPNAKYDEYYQEVKAMLNKMELAAKNGERETPPVLTNVCAKLLGWEQCMPKGSCSRVRDLLWTQVMSTYQAQAGHSEESSPEESREITSDRMTTIIELKELLTTAREVFVDKVELRGYIEKLNRVIGSFDQEKRVTDINDMCIEYQTTKDIKTLVRLANVLGQLQEGEVLPQAALVSISNAVNHASQHMIEVAKRDSEQAPGESSDTDGKHVDAVYLITSAVGRMVPFLKASTEQIMIKRGKYAEGIVATAKNFVNMTEVTKCVMAMGPDADARSKSEQCMPRLLELGRALTSFESAIQTWKGGGGDPNFGRSEYERSVQTKQEVATAFIKNLKEKNLNAMQDAEKIYGMKGSTVPTWHDGLSADVKWAELIETKQASDFHANVCLDALKAKCEEVCQVLRQHDDLFASVKMPVVKWDEMMQLRADLSVLYTELLILDKAGNSNIQKAELRRHAMAAKAFCQDMGGEQAAKAVFAPIAMKMKLALQGKA</sequence>
<proteinExistence type="predicted"/>
<gene>
    <name evidence="2" type="ORF">PCOR1329_LOCUS12979</name>
</gene>
<feature type="compositionally biased region" description="Low complexity" evidence="1">
    <location>
        <begin position="280"/>
        <end position="296"/>
    </location>
</feature>
<evidence type="ECO:0000313" key="2">
    <source>
        <dbReference type="EMBL" id="CAK0806929.1"/>
    </source>
</evidence>